<evidence type="ECO:0000313" key="1">
    <source>
        <dbReference type="EMBL" id="SFF49615.1"/>
    </source>
</evidence>
<reference evidence="2" key="1">
    <citation type="submission" date="2016-10" db="EMBL/GenBank/DDBJ databases">
        <authorList>
            <person name="Varghese N."/>
            <person name="Submissions S."/>
        </authorList>
    </citation>
    <scope>NUCLEOTIDE SEQUENCE [LARGE SCALE GENOMIC DNA]</scope>
    <source>
        <strain>GEY</strain>
        <strain evidence="2">DSM 9560</strain>
    </source>
</reference>
<dbReference type="InterPro" id="IPR007362">
    <property type="entry name" value="DUF429"/>
</dbReference>
<evidence type="ECO:0008006" key="3">
    <source>
        <dbReference type="Google" id="ProtNLM"/>
    </source>
</evidence>
<dbReference type="Proteomes" id="UP000199513">
    <property type="component" value="Unassembled WGS sequence"/>
</dbReference>
<proteinExistence type="predicted"/>
<sequence>MLQIIGIDCASKAENTAVAIGTYQNSNLWLSEVYMGNKKQNIADLIYASVSSPAEVLMAIDAPLGWSEPMGRLLALHQAGDPLAEEQDRFFRRLTDTFVHQKTGKLPLEVGADRIARTAHSALKIIGELRAKGLSLPMCWEVGKQDANGIIEVYPSATLRAYQTISSGYKGDSPEEKTKRKQIIQDLAPHILNISGLIHADSRADMLDAVVCLLAAKDFLEGSVYLPEHIAMAKKEGWIWVRK</sequence>
<dbReference type="AlphaFoldDB" id="A0A1I2J4I4"/>
<name>A0A1I2J4I4_9BACT</name>
<evidence type="ECO:0000313" key="2">
    <source>
        <dbReference type="Proteomes" id="UP000199513"/>
    </source>
</evidence>
<dbReference type="Pfam" id="PF04250">
    <property type="entry name" value="DUF429"/>
    <property type="match status" value="1"/>
</dbReference>
<protein>
    <recommendedName>
        <fullName evidence="3">DUF429 domain-containing protein</fullName>
    </recommendedName>
</protein>
<dbReference type="EMBL" id="FONY01000042">
    <property type="protein sequence ID" value="SFF49615.1"/>
    <property type="molecule type" value="Genomic_DNA"/>
</dbReference>
<keyword evidence="2" id="KW-1185">Reference proteome</keyword>
<gene>
    <name evidence="1" type="ORF">SAMN04488541_104220</name>
</gene>
<dbReference type="STRING" id="1003.SAMN04488541_104220"/>
<organism evidence="1 2">
    <name type="scientific">Thermoflexibacter ruber</name>
    <dbReference type="NCBI Taxonomy" id="1003"/>
    <lineage>
        <taxon>Bacteria</taxon>
        <taxon>Pseudomonadati</taxon>
        <taxon>Bacteroidota</taxon>
        <taxon>Cytophagia</taxon>
        <taxon>Cytophagales</taxon>
        <taxon>Thermoflexibacteraceae</taxon>
        <taxon>Thermoflexibacter</taxon>
    </lineage>
</organism>
<dbReference type="OrthoDB" id="1524859at2"/>
<dbReference type="RefSeq" id="WP_091548961.1">
    <property type="nucleotide sequence ID" value="NZ_FONY01000042.1"/>
</dbReference>
<accession>A0A1I2J4I4</accession>